<protein>
    <recommendedName>
        <fullName evidence="1">N-acetyltransferase domain-containing protein</fullName>
    </recommendedName>
</protein>
<dbReference type="AlphaFoldDB" id="A0A2G1DLI0"/>
<evidence type="ECO:0000313" key="3">
    <source>
        <dbReference type="Proteomes" id="UP000221222"/>
    </source>
</evidence>
<gene>
    <name evidence="2" type="ORF">CPU12_00870</name>
</gene>
<dbReference type="Proteomes" id="UP000221222">
    <property type="component" value="Unassembled WGS sequence"/>
</dbReference>
<proteinExistence type="predicted"/>
<keyword evidence="3" id="KW-1185">Reference proteome</keyword>
<comment type="caution">
    <text evidence="2">The sequence shown here is derived from an EMBL/GenBank/DDBJ whole genome shotgun (WGS) entry which is preliminary data.</text>
</comment>
<dbReference type="CDD" id="cd04301">
    <property type="entry name" value="NAT_SF"/>
    <property type="match status" value="1"/>
</dbReference>
<name>A0A2G1DLI0_9BACT</name>
<sequence length="40" mass="4430">MLAFIGVADSKIEMLFVDPDYIGQKIGRKLTKYAIENLGA</sequence>
<dbReference type="InterPro" id="IPR000182">
    <property type="entry name" value="GNAT_dom"/>
</dbReference>
<evidence type="ECO:0000313" key="2">
    <source>
        <dbReference type="EMBL" id="PHO19362.1"/>
    </source>
</evidence>
<dbReference type="InterPro" id="IPR016181">
    <property type="entry name" value="Acyl_CoA_acyltransferase"/>
</dbReference>
<dbReference type="SUPFAM" id="SSF55729">
    <property type="entry name" value="Acyl-CoA N-acyltransferases (Nat)"/>
    <property type="match status" value="1"/>
</dbReference>
<reference evidence="2 3" key="1">
    <citation type="submission" date="2017-09" db="EMBL/GenBank/DDBJ databases">
        <title>Arcobacter canalis sp. nov., a new species isolated from a water canal contaminated with urban sewage.</title>
        <authorList>
            <person name="Perez-Cataluna A."/>
            <person name="Salas-Masso N."/>
            <person name="Figueras M.J."/>
        </authorList>
    </citation>
    <scope>NUCLEOTIDE SEQUENCE [LARGE SCALE GENOMIC DNA]</scope>
    <source>
        <strain evidence="2 3">F98-3</strain>
    </source>
</reference>
<organism evidence="2 3">
    <name type="scientific">Malaciobacter molluscorum LMG 25693</name>
    <dbReference type="NCBI Taxonomy" id="870501"/>
    <lineage>
        <taxon>Bacteria</taxon>
        <taxon>Pseudomonadati</taxon>
        <taxon>Campylobacterota</taxon>
        <taxon>Epsilonproteobacteria</taxon>
        <taxon>Campylobacterales</taxon>
        <taxon>Arcobacteraceae</taxon>
        <taxon>Malaciobacter</taxon>
    </lineage>
</organism>
<dbReference type="Gene3D" id="3.40.630.30">
    <property type="match status" value="1"/>
</dbReference>
<dbReference type="GO" id="GO:0016747">
    <property type="term" value="F:acyltransferase activity, transferring groups other than amino-acyl groups"/>
    <property type="evidence" value="ECO:0007669"/>
    <property type="project" value="InterPro"/>
</dbReference>
<dbReference type="RefSeq" id="WP_099341178.1">
    <property type="nucleotide sequence ID" value="NZ_CP032098.1"/>
</dbReference>
<dbReference type="EMBL" id="NXFY01000001">
    <property type="protein sequence ID" value="PHO19362.1"/>
    <property type="molecule type" value="Genomic_DNA"/>
</dbReference>
<accession>A0A2G1DLI0</accession>
<dbReference type="Pfam" id="PF13673">
    <property type="entry name" value="Acetyltransf_10"/>
    <property type="match status" value="1"/>
</dbReference>
<feature type="domain" description="N-acetyltransferase" evidence="1">
    <location>
        <begin position="9"/>
        <end position="38"/>
    </location>
</feature>
<evidence type="ECO:0000259" key="1">
    <source>
        <dbReference type="Pfam" id="PF13673"/>
    </source>
</evidence>